<keyword evidence="1" id="KW-1133">Transmembrane helix</keyword>
<dbReference type="AlphaFoldDB" id="A0A8T0FRY1"/>
<dbReference type="GO" id="GO:0004888">
    <property type="term" value="F:transmembrane signaling receptor activity"/>
    <property type="evidence" value="ECO:0007669"/>
    <property type="project" value="InterPro"/>
</dbReference>
<organism evidence="4 5">
    <name type="scientific">Argiope bruennichi</name>
    <name type="common">Wasp spider</name>
    <name type="synonym">Aranea bruennichi</name>
    <dbReference type="NCBI Taxonomy" id="94029"/>
    <lineage>
        <taxon>Eukaryota</taxon>
        <taxon>Metazoa</taxon>
        <taxon>Ecdysozoa</taxon>
        <taxon>Arthropoda</taxon>
        <taxon>Chelicerata</taxon>
        <taxon>Arachnida</taxon>
        <taxon>Araneae</taxon>
        <taxon>Araneomorphae</taxon>
        <taxon>Entelegynae</taxon>
        <taxon>Araneoidea</taxon>
        <taxon>Araneidae</taxon>
        <taxon>Argiope</taxon>
    </lineage>
</organism>
<keyword evidence="4" id="KW-0675">Receptor</keyword>
<dbReference type="GO" id="GO:0016020">
    <property type="term" value="C:membrane"/>
    <property type="evidence" value="ECO:0007669"/>
    <property type="project" value="InterPro"/>
</dbReference>
<keyword evidence="1" id="KW-0812">Transmembrane</keyword>
<dbReference type="InterPro" id="IPR006201">
    <property type="entry name" value="Neur_channel"/>
</dbReference>
<evidence type="ECO:0000256" key="1">
    <source>
        <dbReference type="SAM" id="Phobius"/>
    </source>
</evidence>
<dbReference type="Pfam" id="PF02931">
    <property type="entry name" value="Neur_chan_LBD"/>
    <property type="match status" value="1"/>
</dbReference>
<dbReference type="EMBL" id="JABXBU010000002">
    <property type="protein sequence ID" value="KAF8793924.1"/>
    <property type="molecule type" value="Genomic_DNA"/>
</dbReference>
<dbReference type="GO" id="GO:0005230">
    <property type="term" value="F:extracellular ligand-gated monoatomic ion channel activity"/>
    <property type="evidence" value="ECO:0007669"/>
    <property type="project" value="InterPro"/>
</dbReference>
<reference evidence="4" key="2">
    <citation type="submission" date="2020-06" db="EMBL/GenBank/DDBJ databases">
        <authorList>
            <person name="Sheffer M."/>
        </authorList>
    </citation>
    <scope>NUCLEOTIDE SEQUENCE</scope>
</reference>
<evidence type="ECO:0000313" key="4">
    <source>
        <dbReference type="EMBL" id="KAF8793924.1"/>
    </source>
</evidence>
<evidence type="ECO:0000256" key="2">
    <source>
        <dbReference type="SAM" id="SignalP"/>
    </source>
</evidence>
<accession>A0A8T0FRY1</accession>
<dbReference type="Proteomes" id="UP000807504">
    <property type="component" value="Unassembled WGS sequence"/>
</dbReference>
<keyword evidence="1" id="KW-0472">Membrane</keyword>
<dbReference type="SUPFAM" id="SSF63712">
    <property type="entry name" value="Nicotinic receptor ligand binding domain-like"/>
    <property type="match status" value="1"/>
</dbReference>
<keyword evidence="2" id="KW-0732">Signal</keyword>
<gene>
    <name evidence="4" type="ORF">HNY73_001953</name>
</gene>
<dbReference type="Gene3D" id="2.70.170.10">
    <property type="entry name" value="Neurotransmitter-gated ion-channel ligand-binding domain"/>
    <property type="match status" value="1"/>
</dbReference>
<feature type="transmembrane region" description="Helical" evidence="1">
    <location>
        <begin position="397"/>
        <end position="416"/>
    </location>
</feature>
<feature type="domain" description="Neurotransmitter-gated ion-channel ligand-binding" evidence="3">
    <location>
        <begin position="28"/>
        <end position="236"/>
    </location>
</feature>
<dbReference type="PANTHER" id="PTHR18945">
    <property type="entry name" value="NEUROTRANSMITTER GATED ION CHANNEL"/>
    <property type="match status" value="1"/>
</dbReference>
<feature type="chain" id="PRO_5035942746" evidence="2">
    <location>
        <begin position="22"/>
        <end position="418"/>
    </location>
</feature>
<comment type="caution">
    <text evidence="4">The sequence shown here is derived from an EMBL/GenBank/DDBJ whole genome shotgun (WGS) entry which is preliminary data.</text>
</comment>
<reference evidence="4" key="1">
    <citation type="journal article" date="2020" name="bioRxiv">
        <title>Chromosome-level reference genome of the European wasp spider Argiope bruennichi: a resource for studies on range expansion and evolutionary adaptation.</title>
        <authorList>
            <person name="Sheffer M.M."/>
            <person name="Hoppe A."/>
            <person name="Krehenwinkel H."/>
            <person name="Uhl G."/>
            <person name="Kuss A.W."/>
            <person name="Jensen L."/>
            <person name="Jensen C."/>
            <person name="Gillespie R.G."/>
            <person name="Hoff K.J."/>
            <person name="Prost S."/>
        </authorList>
    </citation>
    <scope>NUCLEOTIDE SEQUENCE</scope>
</reference>
<sequence>MLFIFAVLACLVASSMKNVSAERVHTERDLRRHIFVNYDKLVRPASHPDNTITVSASLSPIYIRELDPKSQVLVIDTFMRMKWNDDFLKWDPSEFNNITVLRLPNDLVWKPDLSIYTASPDNALFPTSNTQVLVYNDGTVLWVPFFTVKSRCPLLKKQEKNYFECVIKVGSWTYSGKLLNIQLYTPEVDISDFDNFKISRWKFCGLQKSDRQSKFYPCCPGEDYPVMHFNLTLKRRWPAIYARPQIGGYKPSATHFGVVIYPFEIPPWTEMQTRQCIANIPHACNTFSGWNPNRIIDTVHNLCTKNKTEHKNFLNSSICYNQNLSRRQNCVNKYSYGSKTDVKSLCCSNRDTLECLKEELRNTCPRNYTEFQNHLMEVYRSHHFAVCGHYYRICNGASSFVISAGFLMFLVMLVLIQK</sequence>
<protein>
    <submittedName>
        <fullName evidence="4">Acetylcholine receptor subunit alpha-type like protein</fullName>
    </submittedName>
</protein>
<evidence type="ECO:0000259" key="3">
    <source>
        <dbReference type="Pfam" id="PF02931"/>
    </source>
</evidence>
<evidence type="ECO:0000313" key="5">
    <source>
        <dbReference type="Proteomes" id="UP000807504"/>
    </source>
</evidence>
<dbReference type="FunFam" id="2.70.170.10:FF:000028">
    <property type="entry name" value="AcetylCholine Receptor"/>
    <property type="match status" value="1"/>
</dbReference>
<proteinExistence type="predicted"/>
<dbReference type="InterPro" id="IPR006202">
    <property type="entry name" value="Neur_chan_lig-bd"/>
</dbReference>
<name>A0A8T0FRY1_ARGBR</name>
<dbReference type="InterPro" id="IPR036734">
    <property type="entry name" value="Neur_chan_lig-bd_sf"/>
</dbReference>
<feature type="signal peptide" evidence="2">
    <location>
        <begin position="1"/>
        <end position="21"/>
    </location>
</feature>
<keyword evidence="5" id="KW-1185">Reference proteome</keyword>